<dbReference type="RefSeq" id="WP_139186241.1">
    <property type="nucleotide sequence ID" value="NZ_FNDT01000005.1"/>
</dbReference>
<proteinExistence type="predicted"/>
<gene>
    <name evidence="1" type="ORF">SAMN04488693_105217</name>
</gene>
<evidence type="ECO:0000313" key="1">
    <source>
        <dbReference type="EMBL" id="SDI06396.1"/>
    </source>
</evidence>
<reference evidence="1 2" key="1">
    <citation type="submission" date="2016-10" db="EMBL/GenBank/DDBJ databases">
        <authorList>
            <person name="de Groot N.N."/>
        </authorList>
    </citation>
    <scope>NUCLEOTIDE SEQUENCE [LARGE SCALE GENOMIC DNA]</scope>
    <source>
        <strain evidence="1 2">NP_1H</strain>
    </source>
</reference>
<name>A0A1G8HIA7_9MICC</name>
<sequence length="148" mass="16166">MRGGSPRVVREATAYQDAVSRSIRAACARWVAIELEFGLLSGSEVDALLGPHWPPAGCLAAERRILGVATKAGRVLYPGFQFDAAARTVRPIVAEVAQIGLDGGWKDRHILQWFCVPNGCLHGERPVDLLDDRERLLAAVHADLETVW</sequence>
<organism evidence="1 2">
    <name type="scientific">Arthrobacter subterraneus</name>
    <dbReference type="NCBI Taxonomy" id="335973"/>
    <lineage>
        <taxon>Bacteria</taxon>
        <taxon>Bacillati</taxon>
        <taxon>Actinomycetota</taxon>
        <taxon>Actinomycetes</taxon>
        <taxon>Micrococcales</taxon>
        <taxon>Micrococcaceae</taxon>
        <taxon>Arthrobacter</taxon>
    </lineage>
</organism>
<dbReference type="STRING" id="335973.SAMN04488693_105217"/>
<dbReference type="Proteomes" id="UP000199258">
    <property type="component" value="Unassembled WGS sequence"/>
</dbReference>
<dbReference type="AlphaFoldDB" id="A0A1G8HIA7"/>
<evidence type="ECO:0000313" key="2">
    <source>
        <dbReference type="Proteomes" id="UP000199258"/>
    </source>
</evidence>
<protein>
    <recommendedName>
        <fullName evidence="3">Antitoxin Xre/MbcA/ParS-like toxin-binding domain-containing protein</fullName>
    </recommendedName>
</protein>
<evidence type="ECO:0008006" key="3">
    <source>
        <dbReference type="Google" id="ProtNLM"/>
    </source>
</evidence>
<dbReference type="OrthoDB" id="4726228at2"/>
<keyword evidence="2" id="KW-1185">Reference proteome</keyword>
<dbReference type="EMBL" id="FNDT01000005">
    <property type="protein sequence ID" value="SDI06396.1"/>
    <property type="molecule type" value="Genomic_DNA"/>
</dbReference>
<accession>A0A1G8HIA7</accession>